<evidence type="ECO:0000256" key="1">
    <source>
        <dbReference type="SAM" id="MobiDB-lite"/>
    </source>
</evidence>
<dbReference type="PANTHER" id="PTHR36740:SF1">
    <property type="entry name" value="PRC-BARREL DOMAIN-CONTAINING PROTEIN"/>
    <property type="match status" value="1"/>
</dbReference>
<keyword evidence="3" id="KW-1185">Reference proteome</keyword>
<proteinExistence type="predicted"/>
<comment type="caution">
    <text evidence="2">The sequence shown here is derived from an EMBL/GenBank/DDBJ whole genome shotgun (WGS) entry which is preliminary data.</text>
</comment>
<evidence type="ECO:0000313" key="3">
    <source>
        <dbReference type="Proteomes" id="UP000824890"/>
    </source>
</evidence>
<dbReference type="Proteomes" id="UP000824890">
    <property type="component" value="Unassembled WGS sequence"/>
</dbReference>
<feature type="compositionally biased region" description="Acidic residues" evidence="1">
    <location>
        <begin position="367"/>
        <end position="377"/>
    </location>
</feature>
<dbReference type="EMBL" id="JAGKQM010000003">
    <property type="protein sequence ID" value="KAH0932871.1"/>
    <property type="molecule type" value="Genomic_DNA"/>
</dbReference>
<name>A0ABQ8DWR6_BRANA</name>
<feature type="compositionally biased region" description="Basic residues" evidence="1">
    <location>
        <begin position="350"/>
        <end position="363"/>
    </location>
</feature>
<reference evidence="2 3" key="1">
    <citation type="submission" date="2021-05" db="EMBL/GenBank/DDBJ databases">
        <title>Genome Assembly of Synthetic Allotetraploid Brassica napus Reveals Homoeologous Exchanges between Subgenomes.</title>
        <authorList>
            <person name="Davis J.T."/>
        </authorList>
    </citation>
    <scope>NUCLEOTIDE SEQUENCE [LARGE SCALE GENOMIC DNA]</scope>
    <source>
        <strain evidence="3">cv. Da-Ae</strain>
        <tissue evidence="2">Seedling</tissue>
    </source>
</reference>
<dbReference type="InterPro" id="IPR011033">
    <property type="entry name" value="PRC_barrel-like_sf"/>
</dbReference>
<protein>
    <recommendedName>
        <fullName evidence="4">PRC-barrel domain-containing protein</fullName>
    </recommendedName>
</protein>
<evidence type="ECO:0000313" key="2">
    <source>
        <dbReference type="EMBL" id="KAH0932871.1"/>
    </source>
</evidence>
<dbReference type="PANTHER" id="PTHR36740">
    <property type="entry name" value="PRC DOMAIN-CONTAINING PROTEIN"/>
    <property type="match status" value="1"/>
</dbReference>
<feature type="region of interest" description="Disordered" evidence="1">
    <location>
        <begin position="339"/>
        <end position="377"/>
    </location>
</feature>
<organism evidence="2 3">
    <name type="scientific">Brassica napus</name>
    <name type="common">Rape</name>
    <dbReference type="NCBI Taxonomy" id="3708"/>
    <lineage>
        <taxon>Eukaryota</taxon>
        <taxon>Viridiplantae</taxon>
        <taxon>Streptophyta</taxon>
        <taxon>Embryophyta</taxon>
        <taxon>Tracheophyta</taxon>
        <taxon>Spermatophyta</taxon>
        <taxon>Magnoliopsida</taxon>
        <taxon>eudicotyledons</taxon>
        <taxon>Gunneridae</taxon>
        <taxon>Pentapetalae</taxon>
        <taxon>rosids</taxon>
        <taxon>malvids</taxon>
        <taxon>Brassicales</taxon>
        <taxon>Brassicaceae</taxon>
        <taxon>Brassiceae</taxon>
        <taxon>Brassica</taxon>
    </lineage>
</organism>
<accession>A0ABQ8DWR6</accession>
<sequence length="377" mass="42392">MKWFKFCLISITLSCKRSSPAMYNCSASFLLSLPAIDARLVRPTSYSLRRIQHSIITSSWRRRRSHLSIHEITILSSSQACCFGVQDSAFLRKFKFNEKPSGKFVTCVSSSLPSEEEEEEVDSSHLGFLENDSAESPRGGGLIQQVGEDNLINIGLKGFKQTLTRSNLVAKQVISIQSALSLGFISQLWVDTTSWLVLVVDVKPSLLSGESERFLLTDITRKCVGDVVLVKDDAVLDTEFKMVGLETLVGYRVVTPGGRNIGKVRGYSFNINSGLVESLELDSFGVTIIPSSLVSTYRLDVEDIIEVLEDIVVVDESAAFRKQRLTKGLWDAQFGSEYSDVEELENSSDRRRRRRSSRPSRRKRDLDDDDEEWDMFS</sequence>
<evidence type="ECO:0008006" key="4">
    <source>
        <dbReference type="Google" id="ProtNLM"/>
    </source>
</evidence>
<dbReference type="SUPFAM" id="SSF50346">
    <property type="entry name" value="PRC-barrel domain"/>
    <property type="match status" value="1"/>
</dbReference>
<gene>
    <name evidence="2" type="ORF">HID58_009988</name>
</gene>